<dbReference type="WBParaSite" id="SSLN_0000393701-mRNA-1">
    <property type="protein sequence ID" value="SSLN_0000393701-mRNA-1"/>
    <property type="gene ID" value="SSLN_0000393701"/>
</dbReference>
<feature type="region of interest" description="Disordered" evidence="10">
    <location>
        <begin position="38"/>
        <end position="107"/>
    </location>
</feature>
<dbReference type="GO" id="GO:0005634">
    <property type="term" value="C:nucleus"/>
    <property type="evidence" value="ECO:0007669"/>
    <property type="project" value="UniProtKB-SubCell"/>
</dbReference>
<reference evidence="14" key="1">
    <citation type="submission" date="2016-06" db="UniProtKB">
        <authorList>
            <consortium name="WormBaseParasite"/>
        </authorList>
    </citation>
    <scope>IDENTIFICATION</scope>
</reference>
<keyword evidence="4 9" id="KW-0863">Zinc-finger</keyword>
<reference evidence="12 13" key="2">
    <citation type="submission" date="2018-11" db="EMBL/GenBank/DDBJ databases">
        <authorList>
            <consortium name="Pathogen Informatics"/>
        </authorList>
    </citation>
    <scope>NUCLEOTIDE SEQUENCE [LARGE SCALE GENOMIC DNA]</scope>
    <source>
        <strain evidence="12 13">NST_G2</strain>
    </source>
</reference>
<dbReference type="GO" id="GO:0008270">
    <property type="term" value="F:zinc ion binding"/>
    <property type="evidence" value="ECO:0007669"/>
    <property type="project" value="UniProtKB-KW"/>
</dbReference>
<feature type="region of interest" description="Disordered" evidence="10">
    <location>
        <begin position="254"/>
        <end position="281"/>
    </location>
</feature>
<dbReference type="Proteomes" id="UP000275846">
    <property type="component" value="Unassembled WGS sequence"/>
</dbReference>
<dbReference type="PROSITE" id="PS00028">
    <property type="entry name" value="ZINC_FINGER_C2H2_1"/>
    <property type="match status" value="2"/>
</dbReference>
<evidence type="ECO:0000313" key="13">
    <source>
        <dbReference type="Proteomes" id="UP000275846"/>
    </source>
</evidence>
<evidence type="ECO:0000256" key="8">
    <source>
        <dbReference type="ARBA" id="ARBA00023242"/>
    </source>
</evidence>
<dbReference type="Pfam" id="PF00096">
    <property type="entry name" value="zf-C2H2"/>
    <property type="match status" value="1"/>
</dbReference>
<organism evidence="14">
    <name type="scientific">Schistocephalus solidus</name>
    <name type="common">Tapeworm</name>
    <dbReference type="NCBI Taxonomy" id="70667"/>
    <lineage>
        <taxon>Eukaryota</taxon>
        <taxon>Metazoa</taxon>
        <taxon>Spiralia</taxon>
        <taxon>Lophotrochozoa</taxon>
        <taxon>Platyhelminthes</taxon>
        <taxon>Cestoda</taxon>
        <taxon>Eucestoda</taxon>
        <taxon>Diphyllobothriidea</taxon>
        <taxon>Diphyllobothriidae</taxon>
        <taxon>Schistocephalus</taxon>
    </lineage>
</organism>
<dbReference type="GO" id="GO:0003700">
    <property type="term" value="F:DNA-binding transcription factor activity"/>
    <property type="evidence" value="ECO:0007669"/>
    <property type="project" value="TreeGrafter"/>
</dbReference>
<keyword evidence="5" id="KW-0862">Zinc</keyword>
<keyword evidence="3" id="KW-0677">Repeat</keyword>
<gene>
    <name evidence="12" type="ORF">SSLN_LOCUS3814</name>
</gene>
<dbReference type="EMBL" id="UYSU01032659">
    <property type="protein sequence ID" value="VDL90199.1"/>
    <property type="molecule type" value="Genomic_DNA"/>
</dbReference>
<keyword evidence="8" id="KW-0539">Nucleus</keyword>
<evidence type="ECO:0000256" key="3">
    <source>
        <dbReference type="ARBA" id="ARBA00022737"/>
    </source>
</evidence>
<dbReference type="OrthoDB" id="10046198at2759"/>
<feature type="region of interest" description="Disordered" evidence="10">
    <location>
        <begin position="1"/>
        <end position="21"/>
    </location>
</feature>
<dbReference type="Pfam" id="PF23611">
    <property type="entry name" value="zf-C2H2_16"/>
    <property type="match status" value="1"/>
</dbReference>
<dbReference type="PANTHER" id="PTHR45993:SF6">
    <property type="entry name" value="C2H2-TYPE DOMAIN-CONTAINING PROTEIN"/>
    <property type="match status" value="1"/>
</dbReference>
<evidence type="ECO:0000256" key="2">
    <source>
        <dbReference type="ARBA" id="ARBA00022723"/>
    </source>
</evidence>
<dbReference type="SMART" id="SM00355">
    <property type="entry name" value="ZnF_C2H2"/>
    <property type="match status" value="3"/>
</dbReference>
<feature type="compositionally biased region" description="Low complexity" evidence="10">
    <location>
        <begin position="78"/>
        <end position="90"/>
    </location>
</feature>
<evidence type="ECO:0000256" key="1">
    <source>
        <dbReference type="ARBA" id="ARBA00004123"/>
    </source>
</evidence>
<keyword evidence="13" id="KW-1185">Reference proteome</keyword>
<evidence type="ECO:0000259" key="11">
    <source>
        <dbReference type="PROSITE" id="PS50157"/>
    </source>
</evidence>
<proteinExistence type="predicted"/>
<feature type="compositionally biased region" description="Low complexity" evidence="10">
    <location>
        <begin position="259"/>
        <end position="279"/>
    </location>
</feature>
<evidence type="ECO:0000256" key="6">
    <source>
        <dbReference type="ARBA" id="ARBA00023015"/>
    </source>
</evidence>
<dbReference type="InterPro" id="IPR013087">
    <property type="entry name" value="Znf_C2H2_type"/>
</dbReference>
<protein>
    <submittedName>
        <fullName evidence="14">B-cell CLL/lymphoma 6 member B protein</fullName>
    </submittedName>
</protein>
<feature type="compositionally biased region" description="Pro residues" evidence="10">
    <location>
        <begin position="91"/>
        <end position="107"/>
    </location>
</feature>
<evidence type="ECO:0000256" key="9">
    <source>
        <dbReference type="PROSITE-ProRule" id="PRU00042"/>
    </source>
</evidence>
<dbReference type="SUPFAM" id="SSF57667">
    <property type="entry name" value="beta-beta-alpha zinc fingers"/>
    <property type="match status" value="1"/>
</dbReference>
<dbReference type="InterPro" id="IPR036236">
    <property type="entry name" value="Znf_C2H2_sf"/>
</dbReference>
<name>A0A183SHW6_SCHSO</name>
<dbReference type="FunFam" id="3.30.160.60:FF:000037">
    <property type="entry name" value="B-cell lymphoma/leukemia 11A isoform X1"/>
    <property type="match status" value="1"/>
</dbReference>
<dbReference type="PROSITE" id="PS50157">
    <property type="entry name" value="ZINC_FINGER_C2H2_2"/>
    <property type="match status" value="2"/>
</dbReference>
<feature type="domain" description="C2H2-type" evidence="11">
    <location>
        <begin position="311"/>
        <end position="338"/>
    </location>
</feature>
<comment type="subcellular location">
    <subcellularLocation>
        <location evidence="1">Nucleus</location>
    </subcellularLocation>
</comment>
<dbReference type="InterPro" id="IPR051497">
    <property type="entry name" value="Dev/Hematopoietic_TF"/>
</dbReference>
<evidence type="ECO:0000256" key="4">
    <source>
        <dbReference type="ARBA" id="ARBA00022771"/>
    </source>
</evidence>
<feature type="compositionally biased region" description="Polar residues" evidence="10">
    <location>
        <begin position="1"/>
        <end position="12"/>
    </location>
</feature>
<dbReference type="AlphaFoldDB" id="A0A183SHW6"/>
<evidence type="ECO:0000256" key="7">
    <source>
        <dbReference type="ARBA" id="ARBA00023163"/>
    </source>
</evidence>
<keyword evidence="6" id="KW-0805">Transcription regulation</keyword>
<evidence type="ECO:0000313" key="14">
    <source>
        <dbReference type="WBParaSite" id="SSLN_0000393701-mRNA-1"/>
    </source>
</evidence>
<dbReference type="GO" id="GO:0000978">
    <property type="term" value="F:RNA polymerase II cis-regulatory region sequence-specific DNA binding"/>
    <property type="evidence" value="ECO:0007669"/>
    <property type="project" value="TreeGrafter"/>
</dbReference>
<evidence type="ECO:0000256" key="5">
    <source>
        <dbReference type="ARBA" id="ARBA00022833"/>
    </source>
</evidence>
<evidence type="ECO:0000256" key="10">
    <source>
        <dbReference type="SAM" id="MobiDB-lite"/>
    </source>
</evidence>
<feature type="domain" description="C2H2-type" evidence="11">
    <location>
        <begin position="339"/>
        <end position="366"/>
    </location>
</feature>
<keyword evidence="2" id="KW-0479">Metal-binding</keyword>
<dbReference type="FunFam" id="3.30.160.60:FF:001175">
    <property type="entry name" value="Zinc finger, C2H2 type"/>
    <property type="match status" value="1"/>
</dbReference>
<evidence type="ECO:0000313" key="12">
    <source>
        <dbReference type="EMBL" id="VDL90199.1"/>
    </source>
</evidence>
<accession>A0A183SHW6</accession>
<dbReference type="STRING" id="70667.A0A183SHW6"/>
<dbReference type="Gene3D" id="3.30.160.60">
    <property type="entry name" value="Classic Zinc Finger"/>
    <property type="match status" value="2"/>
</dbReference>
<dbReference type="GO" id="GO:0006357">
    <property type="term" value="P:regulation of transcription by RNA polymerase II"/>
    <property type="evidence" value="ECO:0007669"/>
    <property type="project" value="TreeGrafter"/>
</dbReference>
<sequence>MTNMFGQTQMQEKASILPHRSPRKNFTLLTVRDMLDSDDNSNSSHVSPASITETAPKSTDTYSVLQSNCRDSQKLAGSPLSSASPTTSSSPSPPPPPPPPLPLPLPRQPLPLIVEPVLRCPLSSNVDASSSTKLSLKTMRVTQTAKDLSDTRGWVKFPDRGPSNGLDPKDIFYATYLYQYFNYLQQCMSVPADQQITSDGMKRKRLSAVAGIGDRVNGLQCQAAPQLDRARLGDFGRPPTETKGPQKPLFEAAFRQKSESSSSSSSPSSSPTVSATATTLGRPSSMALTTKTAAAMVVAAATLARRDRRNDTCEYCGKVFKNCSNLTVHRRSHTGEKPYKCGLCNYACAQSSKLTRHMKTHGKDGRPSHLCKYCLTPFIVPSTLEKHMRKCMKSRHVQPLPAAVAAAAAAASRHYDHHGFPRHIPSPLRSEKAFHNTAVATPPPPPPLPPSVLSAPVSTVGSKLASQNGPLLAETWLPTPQTFLRLGGESRVRGGSTFSPVSRRTPTATPFRSPASFAMPRFPPACGFKHITAAAAAGAFMPSGGRLNCSTVFNSPRTASFLENLAPHLSAGSPLPNPLLFHHLYSNLAHDPSVHRFS</sequence>
<dbReference type="PANTHER" id="PTHR45993">
    <property type="entry name" value="B-CELL LYMPHOMA/LEUKEMIA 11"/>
    <property type="match status" value="1"/>
</dbReference>
<keyword evidence="7" id="KW-0804">Transcription</keyword>
<dbReference type="InterPro" id="IPR056438">
    <property type="entry name" value="Znf-C2H2_CTCF"/>
</dbReference>
<feature type="compositionally biased region" description="Polar residues" evidence="10">
    <location>
        <begin position="45"/>
        <end position="70"/>
    </location>
</feature>